<keyword evidence="1" id="KW-0687">Ribonucleoprotein</keyword>
<dbReference type="GO" id="GO:0005840">
    <property type="term" value="C:ribosome"/>
    <property type="evidence" value="ECO:0007669"/>
    <property type="project" value="UniProtKB-KW"/>
</dbReference>
<protein>
    <submittedName>
        <fullName evidence="1">Ribosomal protein L32</fullName>
    </submittedName>
</protein>
<keyword evidence="1" id="KW-0150">Chloroplast</keyword>
<accession>A0A1X9ZI97</accession>
<keyword evidence="1" id="KW-0689">Ribosomal protein</keyword>
<name>A0A1X9ZI97_9CHLO</name>
<sequence>MAAPKRRLSKPKTKTRKKIWKNKANRKALNALNWANLLLVNLQKK</sequence>
<evidence type="ECO:0000313" key="1">
    <source>
        <dbReference type="EMBL" id="ARS45096.1"/>
    </source>
</evidence>
<dbReference type="EMBL" id="KY766995">
    <property type="protein sequence ID" value="ARS45096.1"/>
    <property type="molecule type" value="Genomic_DNA"/>
</dbReference>
<dbReference type="AlphaFoldDB" id="A0A1X9ZI97"/>
<keyword evidence="1" id="KW-0934">Plastid</keyword>
<geneLocation type="chloroplast" evidence="1"/>
<gene>
    <name evidence="1" type="primary">rpl32</name>
</gene>
<reference evidence="1" key="1">
    <citation type="submission" date="2017-03" db="EMBL/GenBank/DDBJ databases">
        <title>Phylogenetic position of the coral symbiont Ostreobium (Ulvophyceae) inferred from chloroplast genome data.</title>
        <authorList>
            <person name="Verbruggen H."/>
            <person name="Marcelino V.R."/>
            <person name="Guiry M.D."/>
            <person name="Cremen M.C."/>
            <person name="Jackson C.J."/>
        </authorList>
    </citation>
    <scope>NUCLEOTIDE SEQUENCE</scope>
    <source>
        <strain evidence="1">SN160</strain>
    </source>
</reference>
<organism evidence="1">
    <name type="scientific">Ostreobium sp. HV05007bc</name>
    <dbReference type="NCBI Taxonomy" id="1940403"/>
    <lineage>
        <taxon>Eukaryota</taxon>
        <taxon>Viridiplantae</taxon>
        <taxon>Chlorophyta</taxon>
        <taxon>core chlorophytes</taxon>
        <taxon>Ulvophyceae</taxon>
        <taxon>TCBD clade</taxon>
        <taxon>Bryopsidales</taxon>
        <taxon>Ostreobineae</taxon>
        <taxon>Ostreobiaceae</taxon>
        <taxon>Ostreobium</taxon>
    </lineage>
</organism>
<proteinExistence type="predicted"/>